<dbReference type="PANTHER" id="PTHR33710:SF64">
    <property type="entry name" value="ENDONUCLEASE_EXONUCLEASE_PHOSPHATASE DOMAIN-CONTAINING PROTEIN"/>
    <property type="match status" value="1"/>
</dbReference>
<evidence type="ECO:0000313" key="3">
    <source>
        <dbReference type="Proteomes" id="UP000236291"/>
    </source>
</evidence>
<name>A0A2K3PN35_TRIPR</name>
<dbReference type="InterPro" id="IPR005135">
    <property type="entry name" value="Endo/exonuclease/phosphatase"/>
</dbReference>
<reference evidence="2 3" key="1">
    <citation type="journal article" date="2014" name="Am. J. Bot.">
        <title>Genome assembly and annotation for red clover (Trifolium pratense; Fabaceae).</title>
        <authorList>
            <person name="Istvanek J."/>
            <person name="Jaros M."/>
            <person name="Krenek A."/>
            <person name="Repkova J."/>
        </authorList>
    </citation>
    <scope>NUCLEOTIDE SEQUENCE [LARGE SCALE GENOMIC DNA]</scope>
    <source>
        <strain evidence="3">cv. Tatra</strain>
        <tissue evidence="2">Young leaves</tissue>
    </source>
</reference>
<accession>A0A2K3PN35</accession>
<keyword evidence="2" id="KW-0418">Kinase</keyword>
<dbReference type="STRING" id="57577.A0A2K3PN35"/>
<evidence type="ECO:0000313" key="2">
    <source>
        <dbReference type="EMBL" id="PNY16691.1"/>
    </source>
</evidence>
<protein>
    <submittedName>
        <fullName evidence="2">Cysteine-rich receptor-like protein kinase</fullName>
    </submittedName>
</protein>
<reference evidence="2 3" key="2">
    <citation type="journal article" date="2017" name="Front. Plant Sci.">
        <title>Gene Classification and Mining of Molecular Markers Useful in Red Clover (Trifolium pratense) Breeding.</title>
        <authorList>
            <person name="Istvanek J."/>
            <person name="Dluhosova J."/>
            <person name="Dluhos P."/>
            <person name="Patkova L."/>
            <person name="Nedelnik J."/>
            <person name="Repkova J."/>
        </authorList>
    </citation>
    <scope>NUCLEOTIDE SEQUENCE [LARGE SCALE GENOMIC DNA]</scope>
    <source>
        <strain evidence="3">cv. Tatra</strain>
        <tissue evidence="2">Young leaves</tissue>
    </source>
</reference>
<feature type="domain" description="Endonuclease/exonuclease/phosphatase" evidence="1">
    <location>
        <begin position="79"/>
        <end position="190"/>
    </location>
</feature>
<dbReference type="SUPFAM" id="SSF56219">
    <property type="entry name" value="DNase I-like"/>
    <property type="match status" value="1"/>
</dbReference>
<dbReference type="GO" id="GO:0016301">
    <property type="term" value="F:kinase activity"/>
    <property type="evidence" value="ECO:0007669"/>
    <property type="project" value="UniProtKB-KW"/>
</dbReference>
<organism evidence="2 3">
    <name type="scientific">Trifolium pratense</name>
    <name type="common">Red clover</name>
    <dbReference type="NCBI Taxonomy" id="57577"/>
    <lineage>
        <taxon>Eukaryota</taxon>
        <taxon>Viridiplantae</taxon>
        <taxon>Streptophyta</taxon>
        <taxon>Embryophyta</taxon>
        <taxon>Tracheophyta</taxon>
        <taxon>Spermatophyta</taxon>
        <taxon>Magnoliopsida</taxon>
        <taxon>eudicotyledons</taxon>
        <taxon>Gunneridae</taxon>
        <taxon>Pentapetalae</taxon>
        <taxon>rosids</taxon>
        <taxon>fabids</taxon>
        <taxon>Fabales</taxon>
        <taxon>Fabaceae</taxon>
        <taxon>Papilionoideae</taxon>
        <taxon>50 kb inversion clade</taxon>
        <taxon>NPAAA clade</taxon>
        <taxon>Hologalegina</taxon>
        <taxon>IRL clade</taxon>
        <taxon>Trifolieae</taxon>
        <taxon>Trifolium</taxon>
    </lineage>
</organism>
<dbReference type="InterPro" id="IPR036691">
    <property type="entry name" value="Endo/exonu/phosph_ase_sf"/>
</dbReference>
<dbReference type="Pfam" id="PF03372">
    <property type="entry name" value="Exo_endo_phos"/>
    <property type="match status" value="1"/>
</dbReference>
<keyword evidence="2" id="KW-0675">Receptor</keyword>
<dbReference type="AlphaFoldDB" id="A0A2K3PN35"/>
<dbReference type="Proteomes" id="UP000236291">
    <property type="component" value="Unassembled WGS sequence"/>
</dbReference>
<sequence length="212" mass="23773">MGDISEKFCQSLFGSVDCSWAFLPSEGSSGGILSIWNKVNSNLVFTFMGEGFVGVCLEWGVLKNICFIVNVYSKCDILSKRRLWNNILMSKAGFGGGNWCVVGDFNAVREPGERRGVNVEPSLNAEMRDFRVFLNDLELVDLPLLGHRFTWYHANGRAMSRIDRILVSSKWLEVWGNCSLWVGPRDVSDHCPLTLKIEAQNQIAPTPQHSDP</sequence>
<dbReference type="Gene3D" id="3.60.10.10">
    <property type="entry name" value="Endonuclease/exonuclease/phosphatase"/>
    <property type="match status" value="1"/>
</dbReference>
<gene>
    <name evidence="2" type="ORF">L195_g013416</name>
</gene>
<evidence type="ECO:0000259" key="1">
    <source>
        <dbReference type="Pfam" id="PF03372"/>
    </source>
</evidence>
<dbReference type="PANTHER" id="PTHR33710">
    <property type="entry name" value="BNAC02G09200D PROTEIN"/>
    <property type="match status" value="1"/>
</dbReference>
<comment type="caution">
    <text evidence="2">The sequence shown here is derived from an EMBL/GenBank/DDBJ whole genome shotgun (WGS) entry which is preliminary data.</text>
</comment>
<dbReference type="EMBL" id="ASHM01008730">
    <property type="protein sequence ID" value="PNY16691.1"/>
    <property type="molecule type" value="Genomic_DNA"/>
</dbReference>
<proteinExistence type="predicted"/>
<keyword evidence="2" id="KW-0808">Transferase</keyword>